<protein>
    <submittedName>
        <fullName evidence="2">Uncharacterized protein</fullName>
    </submittedName>
</protein>
<evidence type="ECO:0000313" key="2">
    <source>
        <dbReference type="EMBL" id="CBH16041.1"/>
    </source>
</evidence>
<keyword evidence="1" id="KW-1133">Transmembrane helix</keyword>
<accession>D0A447</accession>
<dbReference type="GeneID" id="23864314"/>
<dbReference type="AlphaFoldDB" id="D0A447"/>
<sequence>MPTCVSKYKNACAYCWFYGVVYMGGCAFIYFCVCVFSLLLLFIVIFFFLLIPLHVSWVACGADTPLHTVLQFTLNHLCVSVCLFVLIFHRFMFSFFFFGVVALNLYTLHPSESRRKA</sequence>
<evidence type="ECO:0000313" key="3">
    <source>
        <dbReference type="Proteomes" id="UP000002316"/>
    </source>
</evidence>
<feature type="transmembrane region" description="Helical" evidence="1">
    <location>
        <begin position="73"/>
        <end position="106"/>
    </location>
</feature>
<proteinExistence type="predicted"/>
<organism evidence="2 3">
    <name type="scientific">Trypanosoma brucei gambiense (strain MHOM/CI/86/DAL972)</name>
    <dbReference type="NCBI Taxonomy" id="679716"/>
    <lineage>
        <taxon>Eukaryota</taxon>
        <taxon>Discoba</taxon>
        <taxon>Euglenozoa</taxon>
        <taxon>Kinetoplastea</taxon>
        <taxon>Metakinetoplastina</taxon>
        <taxon>Trypanosomatida</taxon>
        <taxon>Trypanosomatidae</taxon>
        <taxon>Trypanosoma</taxon>
    </lineage>
</organism>
<reference evidence="3" key="1">
    <citation type="journal article" date="2010" name="PLoS Negl. Trop. Dis.">
        <title>The genome sequence of Trypanosoma brucei gambiense, causative agent of chronic human african trypanosomiasis.</title>
        <authorList>
            <person name="Jackson A.P."/>
            <person name="Sanders M."/>
            <person name="Berry A."/>
            <person name="McQuillan J."/>
            <person name="Aslett M.A."/>
            <person name="Quail M.A."/>
            <person name="Chukualim B."/>
            <person name="Capewell P."/>
            <person name="MacLeod A."/>
            <person name="Melville S.E."/>
            <person name="Gibson W."/>
            <person name="Barry J.D."/>
            <person name="Berriman M."/>
            <person name="Hertz-Fowler C."/>
        </authorList>
    </citation>
    <scope>NUCLEOTIDE SEQUENCE [LARGE SCALE GENOMIC DNA]</scope>
    <source>
        <strain evidence="3">MHOM/CI/86/DAL972</strain>
    </source>
</reference>
<dbReference type="RefSeq" id="XP_011778305.1">
    <property type="nucleotide sequence ID" value="XM_011780003.1"/>
</dbReference>
<dbReference type="EMBL" id="FN554973">
    <property type="protein sequence ID" value="CBH16041.1"/>
    <property type="molecule type" value="Genomic_DNA"/>
</dbReference>
<evidence type="ECO:0000256" key="1">
    <source>
        <dbReference type="SAM" id="Phobius"/>
    </source>
</evidence>
<gene>
    <name evidence="2" type="ORF">TbgDal_X11360</name>
</gene>
<keyword evidence="1" id="KW-0472">Membrane</keyword>
<feature type="transmembrane region" description="Helical" evidence="1">
    <location>
        <begin position="20"/>
        <end position="53"/>
    </location>
</feature>
<keyword evidence="1" id="KW-0812">Transmembrane</keyword>
<dbReference type="Proteomes" id="UP000002316">
    <property type="component" value="Chromosome 10"/>
</dbReference>
<dbReference type="KEGG" id="tbg:TbgDal_X11360"/>
<name>D0A447_TRYB9</name>